<gene>
    <name evidence="1" type="ORF">SDC9_155721</name>
</gene>
<accession>A0A645F4T4</accession>
<proteinExistence type="predicted"/>
<evidence type="ECO:0000313" key="1">
    <source>
        <dbReference type="EMBL" id="MPN08439.1"/>
    </source>
</evidence>
<protein>
    <submittedName>
        <fullName evidence="1">Uncharacterized protein</fullName>
    </submittedName>
</protein>
<dbReference type="AlphaFoldDB" id="A0A645F4T4"/>
<comment type="caution">
    <text evidence="1">The sequence shown here is derived from an EMBL/GenBank/DDBJ whole genome shotgun (WGS) entry which is preliminary data.</text>
</comment>
<name>A0A645F4T4_9ZZZZ</name>
<sequence>MLAADVDASRIGERCVFHDGHICVRVPHVDQDRRADTFFFRNDRKRRAKLRRYAHGNLDIQRGKRLLHGADKFFLHIHVRNERTELLGLCARRESGRNHPANREGDGRAMHEDISAQLDFFEGERDDVVDILRHDALASSADGQRGFGEDHLAKRSGNGDCSLADAHARLLFRLGDHFDNRIV</sequence>
<organism evidence="1">
    <name type="scientific">bioreactor metagenome</name>
    <dbReference type="NCBI Taxonomy" id="1076179"/>
    <lineage>
        <taxon>unclassified sequences</taxon>
        <taxon>metagenomes</taxon>
        <taxon>ecological metagenomes</taxon>
    </lineage>
</organism>
<reference evidence="1" key="1">
    <citation type="submission" date="2019-08" db="EMBL/GenBank/DDBJ databases">
        <authorList>
            <person name="Kucharzyk K."/>
            <person name="Murdoch R.W."/>
            <person name="Higgins S."/>
            <person name="Loffler F."/>
        </authorList>
    </citation>
    <scope>NUCLEOTIDE SEQUENCE</scope>
</reference>
<dbReference type="EMBL" id="VSSQ01054489">
    <property type="protein sequence ID" value="MPN08439.1"/>
    <property type="molecule type" value="Genomic_DNA"/>
</dbReference>